<proteinExistence type="predicted"/>
<feature type="compositionally biased region" description="Basic and acidic residues" evidence="1">
    <location>
        <begin position="7"/>
        <end position="16"/>
    </location>
</feature>
<name>A0A5B7HGI2_PORTR</name>
<dbReference type="Proteomes" id="UP000324222">
    <property type="component" value="Unassembled WGS sequence"/>
</dbReference>
<evidence type="ECO:0000256" key="1">
    <source>
        <dbReference type="SAM" id="MobiDB-lite"/>
    </source>
</evidence>
<evidence type="ECO:0000313" key="2">
    <source>
        <dbReference type="EMBL" id="MPC68038.1"/>
    </source>
</evidence>
<feature type="region of interest" description="Disordered" evidence="1">
    <location>
        <begin position="1"/>
        <end position="31"/>
    </location>
</feature>
<dbReference type="EMBL" id="VSRR010027159">
    <property type="protein sequence ID" value="MPC68038.1"/>
    <property type="molecule type" value="Genomic_DNA"/>
</dbReference>
<evidence type="ECO:0000313" key="3">
    <source>
        <dbReference type="Proteomes" id="UP000324222"/>
    </source>
</evidence>
<protein>
    <submittedName>
        <fullName evidence="2">Uncharacterized protein</fullName>
    </submittedName>
</protein>
<accession>A0A5B7HGI2</accession>
<keyword evidence="3" id="KW-1185">Reference proteome</keyword>
<comment type="caution">
    <text evidence="2">The sequence shown here is derived from an EMBL/GenBank/DDBJ whole genome shotgun (WGS) entry which is preliminary data.</text>
</comment>
<reference evidence="2 3" key="1">
    <citation type="submission" date="2019-05" db="EMBL/GenBank/DDBJ databases">
        <title>Another draft genome of Portunus trituberculatus and its Hox gene families provides insights of decapod evolution.</title>
        <authorList>
            <person name="Jeong J.-H."/>
            <person name="Song I."/>
            <person name="Kim S."/>
            <person name="Choi T."/>
            <person name="Kim D."/>
            <person name="Ryu S."/>
            <person name="Kim W."/>
        </authorList>
    </citation>
    <scope>NUCLEOTIDE SEQUENCE [LARGE SCALE GENOMIC DNA]</scope>
    <source>
        <tissue evidence="2">Muscle</tissue>
    </source>
</reference>
<gene>
    <name evidence="2" type="ORF">E2C01_062228</name>
</gene>
<organism evidence="2 3">
    <name type="scientific">Portunus trituberculatus</name>
    <name type="common">Swimming crab</name>
    <name type="synonym">Neptunus trituberculatus</name>
    <dbReference type="NCBI Taxonomy" id="210409"/>
    <lineage>
        <taxon>Eukaryota</taxon>
        <taxon>Metazoa</taxon>
        <taxon>Ecdysozoa</taxon>
        <taxon>Arthropoda</taxon>
        <taxon>Crustacea</taxon>
        <taxon>Multicrustacea</taxon>
        <taxon>Malacostraca</taxon>
        <taxon>Eumalacostraca</taxon>
        <taxon>Eucarida</taxon>
        <taxon>Decapoda</taxon>
        <taxon>Pleocyemata</taxon>
        <taxon>Brachyura</taxon>
        <taxon>Eubrachyura</taxon>
        <taxon>Portunoidea</taxon>
        <taxon>Portunidae</taxon>
        <taxon>Portuninae</taxon>
        <taxon>Portunus</taxon>
    </lineage>
</organism>
<dbReference type="AlphaFoldDB" id="A0A5B7HGI2"/>
<sequence length="68" mass="7405">MPPAPPDPRHTCDGRQSRATQHHAPGDGRCPGVSDANCFDNQEHDVCINGYECDMDVPTGNGMPERSR</sequence>